<reference evidence="2" key="1">
    <citation type="journal article" date="2022" name="bioRxiv">
        <title>Sequencing and chromosome-scale assembly of the giantPleurodeles waltlgenome.</title>
        <authorList>
            <person name="Brown T."/>
            <person name="Elewa A."/>
            <person name="Iarovenko S."/>
            <person name="Subramanian E."/>
            <person name="Araus A.J."/>
            <person name="Petzold A."/>
            <person name="Susuki M."/>
            <person name="Suzuki K.-i.T."/>
            <person name="Hayashi T."/>
            <person name="Toyoda A."/>
            <person name="Oliveira C."/>
            <person name="Osipova E."/>
            <person name="Leigh N.D."/>
            <person name="Simon A."/>
            <person name="Yun M.H."/>
        </authorList>
    </citation>
    <scope>NUCLEOTIDE SEQUENCE</scope>
    <source>
        <strain evidence="2">20211129_DDA</strain>
        <tissue evidence="2">Liver</tissue>
    </source>
</reference>
<evidence type="ECO:0000313" key="3">
    <source>
        <dbReference type="Proteomes" id="UP001066276"/>
    </source>
</evidence>
<dbReference type="AlphaFoldDB" id="A0AAV7P8B5"/>
<accession>A0AAV7P8B5</accession>
<proteinExistence type="predicted"/>
<sequence>MPDFRWLEGEEGETVNNDRLLKENGGSGNSVDVNKEIGGKENSAEMNEDVECRGRFEKVDGGVSEVLDGERVRKPPGWLKDFVCGEKVFLS</sequence>
<organism evidence="2 3">
    <name type="scientific">Pleurodeles waltl</name>
    <name type="common">Iberian ribbed newt</name>
    <dbReference type="NCBI Taxonomy" id="8319"/>
    <lineage>
        <taxon>Eukaryota</taxon>
        <taxon>Metazoa</taxon>
        <taxon>Chordata</taxon>
        <taxon>Craniata</taxon>
        <taxon>Vertebrata</taxon>
        <taxon>Euteleostomi</taxon>
        <taxon>Amphibia</taxon>
        <taxon>Batrachia</taxon>
        <taxon>Caudata</taxon>
        <taxon>Salamandroidea</taxon>
        <taxon>Salamandridae</taxon>
        <taxon>Pleurodelinae</taxon>
        <taxon>Pleurodeles</taxon>
    </lineage>
</organism>
<comment type="caution">
    <text evidence="2">The sequence shown here is derived from an EMBL/GenBank/DDBJ whole genome shotgun (WGS) entry which is preliminary data.</text>
</comment>
<keyword evidence="3" id="KW-1185">Reference proteome</keyword>
<feature type="compositionally biased region" description="Basic and acidic residues" evidence="1">
    <location>
        <begin position="33"/>
        <end position="43"/>
    </location>
</feature>
<feature type="region of interest" description="Disordered" evidence="1">
    <location>
        <begin position="18"/>
        <end position="48"/>
    </location>
</feature>
<name>A0AAV7P8B5_PLEWA</name>
<dbReference type="Proteomes" id="UP001066276">
    <property type="component" value="Chromosome 7"/>
</dbReference>
<gene>
    <name evidence="2" type="ORF">NDU88_001855</name>
</gene>
<evidence type="ECO:0000256" key="1">
    <source>
        <dbReference type="SAM" id="MobiDB-lite"/>
    </source>
</evidence>
<dbReference type="EMBL" id="JANPWB010000011">
    <property type="protein sequence ID" value="KAJ1123385.1"/>
    <property type="molecule type" value="Genomic_DNA"/>
</dbReference>
<evidence type="ECO:0000313" key="2">
    <source>
        <dbReference type="EMBL" id="KAJ1123385.1"/>
    </source>
</evidence>
<protein>
    <submittedName>
        <fullName evidence="2">Uncharacterized protein</fullName>
    </submittedName>
</protein>